<proteinExistence type="predicted"/>
<dbReference type="SUPFAM" id="SSF159888">
    <property type="entry name" value="YdhG-like"/>
    <property type="match status" value="1"/>
</dbReference>
<dbReference type="InterPro" id="IPR014922">
    <property type="entry name" value="YdhG-like"/>
</dbReference>
<gene>
    <name evidence="2" type="ORF">J2S15_002775</name>
</gene>
<dbReference type="EMBL" id="JAUSUR010000005">
    <property type="protein sequence ID" value="MDQ0362022.1"/>
    <property type="molecule type" value="Genomic_DNA"/>
</dbReference>
<evidence type="ECO:0000313" key="3">
    <source>
        <dbReference type="Proteomes" id="UP001230220"/>
    </source>
</evidence>
<accession>A0ABU0E543</accession>
<protein>
    <recommendedName>
        <fullName evidence="1">YdhG-like domain-containing protein</fullName>
    </recommendedName>
</protein>
<evidence type="ECO:0000313" key="2">
    <source>
        <dbReference type="EMBL" id="MDQ0362022.1"/>
    </source>
</evidence>
<evidence type="ECO:0000259" key="1">
    <source>
        <dbReference type="Pfam" id="PF08818"/>
    </source>
</evidence>
<feature type="domain" description="YdhG-like" evidence="1">
    <location>
        <begin position="21"/>
        <end position="123"/>
    </location>
</feature>
<sequence>MRKFDNINVDNTFMEYPSLYRKRLLELRDLIFETGDRIDKTNKIEESLKWGQPSYTCKGASPIRIDRFEKDKIAMFFHCQTTLVETFRKLFTNDLTFSKNRAIVLEPKKELPVEELKICIEMALTYHKKN</sequence>
<name>A0ABU0E543_9FIRM</name>
<organism evidence="2 3">
    <name type="scientific">Breznakia pachnodae</name>
    <dbReference type="NCBI Taxonomy" id="265178"/>
    <lineage>
        <taxon>Bacteria</taxon>
        <taxon>Bacillati</taxon>
        <taxon>Bacillota</taxon>
        <taxon>Erysipelotrichia</taxon>
        <taxon>Erysipelotrichales</taxon>
        <taxon>Erysipelotrichaceae</taxon>
        <taxon>Breznakia</taxon>
    </lineage>
</organism>
<dbReference type="Pfam" id="PF08818">
    <property type="entry name" value="DUF1801"/>
    <property type="match status" value="1"/>
</dbReference>
<dbReference type="Gene3D" id="3.90.1150.200">
    <property type="match status" value="1"/>
</dbReference>
<comment type="caution">
    <text evidence="2">The sequence shown here is derived from an EMBL/GenBank/DDBJ whole genome shotgun (WGS) entry which is preliminary data.</text>
</comment>
<keyword evidence="3" id="KW-1185">Reference proteome</keyword>
<dbReference type="RefSeq" id="WP_307409261.1">
    <property type="nucleotide sequence ID" value="NZ_JAUSUR010000005.1"/>
</dbReference>
<reference evidence="2 3" key="1">
    <citation type="submission" date="2023-07" db="EMBL/GenBank/DDBJ databases">
        <title>Genomic Encyclopedia of Type Strains, Phase IV (KMG-IV): sequencing the most valuable type-strain genomes for metagenomic binning, comparative biology and taxonomic classification.</title>
        <authorList>
            <person name="Goeker M."/>
        </authorList>
    </citation>
    <scope>NUCLEOTIDE SEQUENCE [LARGE SCALE GENOMIC DNA]</scope>
    <source>
        <strain evidence="2 3">DSM 16784</strain>
    </source>
</reference>
<dbReference type="Proteomes" id="UP001230220">
    <property type="component" value="Unassembled WGS sequence"/>
</dbReference>